<evidence type="ECO:0000313" key="8">
    <source>
        <dbReference type="Proteomes" id="UP000196027"/>
    </source>
</evidence>
<evidence type="ECO:0000256" key="4">
    <source>
        <dbReference type="SAM" id="Coils"/>
    </source>
</evidence>
<gene>
    <name evidence="7" type="ORF">OLMES_1265</name>
</gene>
<dbReference type="PANTHER" id="PTHR44591:SF14">
    <property type="entry name" value="PROTEIN PILG"/>
    <property type="match status" value="1"/>
</dbReference>
<dbReference type="PROSITE" id="PS50110">
    <property type="entry name" value="RESPONSE_REGULATORY"/>
    <property type="match status" value="1"/>
</dbReference>
<dbReference type="InterPro" id="IPR050595">
    <property type="entry name" value="Bact_response_regulator"/>
</dbReference>
<organism evidence="7 8">
    <name type="scientific">Oleiphilus messinensis</name>
    <dbReference type="NCBI Taxonomy" id="141451"/>
    <lineage>
        <taxon>Bacteria</taxon>
        <taxon>Pseudomonadati</taxon>
        <taxon>Pseudomonadota</taxon>
        <taxon>Gammaproteobacteria</taxon>
        <taxon>Oceanospirillales</taxon>
        <taxon>Oleiphilaceae</taxon>
        <taxon>Oleiphilus</taxon>
    </lineage>
</organism>
<dbReference type="RefSeq" id="WP_087460465.1">
    <property type="nucleotide sequence ID" value="NZ_CP021425.1"/>
</dbReference>
<proteinExistence type="predicted"/>
<feature type="coiled-coil region" evidence="4">
    <location>
        <begin position="216"/>
        <end position="243"/>
    </location>
</feature>
<name>A0A1Y0I4D2_9GAMM</name>
<keyword evidence="4" id="KW-0175">Coiled coil</keyword>
<dbReference type="InterPro" id="IPR011006">
    <property type="entry name" value="CheY-like_superfamily"/>
</dbReference>
<protein>
    <recommendedName>
        <fullName evidence="6">Response regulatory domain-containing protein</fullName>
    </recommendedName>
</protein>
<keyword evidence="1 3" id="KW-0597">Phosphoprotein</keyword>
<dbReference type="Gene3D" id="3.40.50.2300">
    <property type="match status" value="1"/>
</dbReference>
<evidence type="ECO:0000256" key="2">
    <source>
        <dbReference type="ARBA" id="ARBA00023012"/>
    </source>
</evidence>
<keyword evidence="5" id="KW-1133">Transmembrane helix</keyword>
<keyword evidence="5" id="KW-0812">Transmembrane</keyword>
<evidence type="ECO:0000256" key="3">
    <source>
        <dbReference type="PROSITE-ProRule" id="PRU00169"/>
    </source>
</evidence>
<sequence length="274" mass="30219">MAIKKALVVDDSPTARHVLGRMLKQLGFAVLQAESGPVALTLLRKESPHLVFLDHIMPEMDGFQVLKSLKSSVLTESIPVVMYTSQAATKYQLEAKALGAVAVISKQIDVVSLANLIDTVLEPQGSAEIIPLKRKPAEKSTCYGEPAQLTGSLPYMPKEATALVRRQRRPVSVMRIGLLTTLIGAPFLLFSYQLTDQQYALNQVVSQVTAVQARNHQQWEVMLERLQEEQLKLQEERKLVNNMVMTLAAVMVLPVAEQDATLPPDSLSLSAPRQ</sequence>
<keyword evidence="5" id="KW-0472">Membrane</keyword>
<dbReference type="GO" id="GO:0000160">
    <property type="term" value="P:phosphorelay signal transduction system"/>
    <property type="evidence" value="ECO:0007669"/>
    <property type="project" value="UniProtKB-KW"/>
</dbReference>
<keyword evidence="8" id="KW-1185">Reference proteome</keyword>
<dbReference type="AlphaFoldDB" id="A0A1Y0I4D2"/>
<evidence type="ECO:0000259" key="6">
    <source>
        <dbReference type="PROSITE" id="PS50110"/>
    </source>
</evidence>
<dbReference type="PANTHER" id="PTHR44591">
    <property type="entry name" value="STRESS RESPONSE REGULATOR PROTEIN 1"/>
    <property type="match status" value="1"/>
</dbReference>
<dbReference type="SUPFAM" id="SSF52172">
    <property type="entry name" value="CheY-like"/>
    <property type="match status" value="1"/>
</dbReference>
<reference evidence="7 8" key="1">
    <citation type="submission" date="2017-05" db="EMBL/GenBank/DDBJ databases">
        <title>Genomic insights into alkan degradation activity of Oleiphilus messinensis.</title>
        <authorList>
            <person name="Kozyavkin S.A."/>
            <person name="Slesarev A.I."/>
            <person name="Golyshin P.N."/>
            <person name="Korzhenkov A."/>
            <person name="Golyshina O.N."/>
            <person name="Toshchakov S.V."/>
        </authorList>
    </citation>
    <scope>NUCLEOTIDE SEQUENCE [LARGE SCALE GENOMIC DNA]</scope>
    <source>
        <strain evidence="7 8">ME102</strain>
    </source>
</reference>
<dbReference type="SMART" id="SM00448">
    <property type="entry name" value="REC"/>
    <property type="match status" value="1"/>
</dbReference>
<feature type="domain" description="Response regulatory" evidence="6">
    <location>
        <begin position="5"/>
        <end position="121"/>
    </location>
</feature>
<dbReference type="Proteomes" id="UP000196027">
    <property type="component" value="Chromosome"/>
</dbReference>
<evidence type="ECO:0000313" key="7">
    <source>
        <dbReference type="EMBL" id="ARU55347.1"/>
    </source>
</evidence>
<dbReference type="Pfam" id="PF00072">
    <property type="entry name" value="Response_reg"/>
    <property type="match status" value="1"/>
</dbReference>
<feature type="transmembrane region" description="Helical" evidence="5">
    <location>
        <begin position="173"/>
        <end position="192"/>
    </location>
</feature>
<feature type="modified residue" description="4-aspartylphosphate" evidence="3">
    <location>
        <position position="54"/>
    </location>
</feature>
<dbReference type="InterPro" id="IPR001789">
    <property type="entry name" value="Sig_transdc_resp-reg_receiver"/>
</dbReference>
<evidence type="ECO:0000256" key="1">
    <source>
        <dbReference type="ARBA" id="ARBA00022553"/>
    </source>
</evidence>
<keyword evidence="2" id="KW-0902">Two-component regulatory system</keyword>
<dbReference type="OrthoDB" id="9800897at2"/>
<dbReference type="KEGG" id="ome:OLMES_1265"/>
<accession>A0A1Y0I4D2</accession>
<dbReference type="EMBL" id="CP021425">
    <property type="protein sequence ID" value="ARU55347.1"/>
    <property type="molecule type" value="Genomic_DNA"/>
</dbReference>
<evidence type="ECO:0000256" key="5">
    <source>
        <dbReference type="SAM" id="Phobius"/>
    </source>
</evidence>